<dbReference type="Proteomes" id="UP000324897">
    <property type="component" value="Chromosome 6"/>
</dbReference>
<proteinExistence type="predicted"/>
<comment type="caution">
    <text evidence="2">The sequence shown here is derived from an EMBL/GenBank/DDBJ whole genome shotgun (WGS) entry which is preliminary data.</text>
</comment>
<accession>A0A5J9WTN9</accession>
<feature type="non-terminal residue" evidence="2">
    <location>
        <position position="1"/>
    </location>
</feature>
<protein>
    <submittedName>
        <fullName evidence="2">Uncharacterized protein</fullName>
    </submittedName>
</protein>
<evidence type="ECO:0000313" key="2">
    <source>
        <dbReference type="EMBL" id="TVU51205.1"/>
    </source>
</evidence>
<evidence type="ECO:0000313" key="3">
    <source>
        <dbReference type="Proteomes" id="UP000324897"/>
    </source>
</evidence>
<feature type="region of interest" description="Disordered" evidence="1">
    <location>
        <begin position="55"/>
        <end position="148"/>
    </location>
</feature>
<sequence>MAQGGERRRRGDLRVGLLLPLDSFPILFRPLFLLQFDLGWEEQSSRRIQPWACRSHPRAPAGFSRALRRRKDDWGQKKKRQRCPAASAAPPRQHLHLLPTFSSPTRSDQVSGIATSYRPAVRRSDGSPPLRRPPPDYSKTGKDESNNS</sequence>
<dbReference type="AlphaFoldDB" id="A0A5J9WTN9"/>
<reference evidence="2 3" key="1">
    <citation type="journal article" date="2019" name="Sci. Rep.">
        <title>A high-quality genome of Eragrostis curvula grass provides insights into Poaceae evolution and supports new strategies to enhance forage quality.</title>
        <authorList>
            <person name="Carballo J."/>
            <person name="Santos B.A.C.M."/>
            <person name="Zappacosta D."/>
            <person name="Garbus I."/>
            <person name="Selva J.P."/>
            <person name="Gallo C.A."/>
            <person name="Diaz A."/>
            <person name="Albertini E."/>
            <person name="Caccamo M."/>
            <person name="Echenique V."/>
        </authorList>
    </citation>
    <scope>NUCLEOTIDE SEQUENCE [LARGE SCALE GENOMIC DNA]</scope>
    <source>
        <strain evidence="3">cv. Victoria</strain>
        <tissue evidence="2">Leaf</tissue>
    </source>
</reference>
<organism evidence="2 3">
    <name type="scientific">Eragrostis curvula</name>
    <name type="common">weeping love grass</name>
    <dbReference type="NCBI Taxonomy" id="38414"/>
    <lineage>
        <taxon>Eukaryota</taxon>
        <taxon>Viridiplantae</taxon>
        <taxon>Streptophyta</taxon>
        <taxon>Embryophyta</taxon>
        <taxon>Tracheophyta</taxon>
        <taxon>Spermatophyta</taxon>
        <taxon>Magnoliopsida</taxon>
        <taxon>Liliopsida</taxon>
        <taxon>Poales</taxon>
        <taxon>Poaceae</taxon>
        <taxon>PACMAD clade</taxon>
        <taxon>Chloridoideae</taxon>
        <taxon>Eragrostideae</taxon>
        <taxon>Eragrostidinae</taxon>
        <taxon>Eragrostis</taxon>
    </lineage>
</organism>
<dbReference type="Gramene" id="TVU51205">
    <property type="protein sequence ID" value="TVU51205"/>
    <property type="gene ID" value="EJB05_02614"/>
</dbReference>
<evidence type="ECO:0000256" key="1">
    <source>
        <dbReference type="SAM" id="MobiDB-lite"/>
    </source>
</evidence>
<feature type="compositionally biased region" description="Polar residues" evidence="1">
    <location>
        <begin position="100"/>
        <end position="114"/>
    </location>
</feature>
<dbReference type="EMBL" id="RWGY01000002">
    <property type="protein sequence ID" value="TVU51205.1"/>
    <property type="molecule type" value="Genomic_DNA"/>
</dbReference>
<gene>
    <name evidence="2" type="ORF">EJB05_02614</name>
</gene>
<keyword evidence="3" id="KW-1185">Reference proteome</keyword>
<feature type="compositionally biased region" description="Basic and acidic residues" evidence="1">
    <location>
        <begin position="139"/>
        <end position="148"/>
    </location>
</feature>
<name>A0A5J9WTN9_9POAL</name>